<evidence type="ECO:0000313" key="16">
    <source>
        <dbReference type="Proteomes" id="UP001321760"/>
    </source>
</evidence>
<feature type="transmembrane region" description="Helical" evidence="12">
    <location>
        <begin position="1137"/>
        <end position="1160"/>
    </location>
</feature>
<dbReference type="Pfam" id="PF00664">
    <property type="entry name" value="ABC_membrane"/>
    <property type="match status" value="2"/>
</dbReference>
<dbReference type="Gene3D" id="1.20.1560.10">
    <property type="entry name" value="ABC transporter type 1, transmembrane domain"/>
    <property type="match status" value="2"/>
</dbReference>
<dbReference type="InterPro" id="IPR011527">
    <property type="entry name" value="ABC1_TM_dom"/>
</dbReference>
<evidence type="ECO:0000256" key="11">
    <source>
        <dbReference type="SAM" id="MobiDB-lite"/>
    </source>
</evidence>
<feature type="transmembrane region" description="Helical" evidence="12">
    <location>
        <begin position="388"/>
        <end position="410"/>
    </location>
</feature>
<feature type="transmembrane region" description="Helical" evidence="12">
    <location>
        <begin position="499"/>
        <end position="523"/>
    </location>
</feature>
<dbReference type="CDD" id="cd18580">
    <property type="entry name" value="ABC_6TM_ABCC_D2"/>
    <property type="match status" value="1"/>
</dbReference>
<dbReference type="PANTHER" id="PTHR24223">
    <property type="entry name" value="ATP-BINDING CASSETTE SUB-FAMILY C"/>
    <property type="match status" value="1"/>
</dbReference>
<dbReference type="SUPFAM" id="SSF52540">
    <property type="entry name" value="P-loop containing nucleoside triphosphate hydrolases"/>
    <property type="match status" value="2"/>
</dbReference>
<evidence type="ECO:0000259" key="13">
    <source>
        <dbReference type="PROSITE" id="PS50893"/>
    </source>
</evidence>
<feature type="transmembrane region" description="Helical" evidence="12">
    <location>
        <begin position="912"/>
        <end position="930"/>
    </location>
</feature>
<name>A0AAV9GMZ9_9PEZI</name>
<evidence type="ECO:0000256" key="8">
    <source>
        <dbReference type="ARBA" id="ARBA00023136"/>
    </source>
</evidence>
<accession>A0AAV9GMZ9</accession>
<protein>
    <submittedName>
        <fullName evidence="15">ABC transporter</fullName>
    </submittedName>
</protein>
<comment type="function">
    <text evidence="10">ABC-type transporter; part of the gene cluster that mediates the biosynthesis of the phomopsins, a group of hexapeptide mycotoxins which infects lupins and causes lupinosis disease in livestock.</text>
</comment>
<dbReference type="InterPro" id="IPR050173">
    <property type="entry name" value="ABC_transporter_C-like"/>
</dbReference>
<dbReference type="Pfam" id="PF00005">
    <property type="entry name" value="ABC_tran"/>
    <property type="match status" value="2"/>
</dbReference>
<evidence type="ECO:0000256" key="1">
    <source>
        <dbReference type="ARBA" id="ARBA00004651"/>
    </source>
</evidence>
<feature type="region of interest" description="Disordered" evidence="11">
    <location>
        <begin position="588"/>
        <end position="616"/>
    </location>
</feature>
<keyword evidence="4 12" id="KW-0812">Transmembrane</keyword>
<evidence type="ECO:0000256" key="12">
    <source>
        <dbReference type="SAM" id="Phobius"/>
    </source>
</evidence>
<feature type="transmembrane region" description="Helical" evidence="12">
    <location>
        <begin position="82"/>
        <end position="99"/>
    </location>
</feature>
<evidence type="ECO:0000256" key="7">
    <source>
        <dbReference type="ARBA" id="ARBA00022989"/>
    </source>
</evidence>
<feature type="transmembrane region" description="Helical" evidence="12">
    <location>
        <begin position="416"/>
        <end position="436"/>
    </location>
</feature>
<dbReference type="Gene3D" id="3.40.50.300">
    <property type="entry name" value="P-loop containing nucleotide triphosphate hydrolases"/>
    <property type="match status" value="2"/>
</dbReference>
<evidence type="ECO:0000256" key="3">
    <source>
        <dbReference type="ARBA" id="ARBA00022475"/>
    </source>
</evidence>
<dbReference type="CDD" id="cd03250">
    <property type="entry name" value="ABCC_MRP_domain1"/>
    <property type="match status" value="1"/>
</dbReference>
<feature type="transmembrane region" description="Helical" evidence="12">
    <location>
        <begin position="319"/>
        <end position="344"/>
    </location>
</feature>
<keyword evidence="5" id="KW-0547">Nucleotide-binding</keyword>
<feature type="transmembrane region" description="Helical" evidence="12">
    <location>
        <begin position="32"/>
        <end position="53"/>
    </location>
</feature>
<dbReference type="PROSITE" id="PS50929">
    <property type="entry name" value="ABC_TM1F"/>
    <property type="match status" value="2"/>
</dbReference>
<evidence type="ECO:0000259" key="14">
    <source>
        <dbReference type="PROSITE" id="PS50929"/>
    </source>
</evidence>
<keyword evidence="2" id="KW-0813">Transport</keyword>
<feature type="domain" description="ABC transporter" evidence="13">
    <location>
        <begin position="1230"/>
        <end position="1459"/>
    </location>
</feature>
<gene>
    <name evidence="15" type="ORF">QBC34DRAFT_404697</name>
</gene>
<feature type="transmembrane region" description="Helical" evidence="12">
    <location>
        <begin position="1052"/>
        <end position="1069"/>
    </location>
</feature>
<feature type="domain" description="ABC transmembrane type-1" evidence="14">
    <location>
        <begin position="919"/>
        <end position="1195"/>
    </location>
</feature>
<dbReference type="FunFam" id="3.40.50.300:FF:000838">
    <property type="entry name" value="ABC multidrug transporter (Eurofung)"/>
    <property type="match status" value="1"/>
</dbReference>
<dbReference type="InterPro" id="IPR027417">
    <property type="entry name" value="P-loop_NTPase"/>
</dbReference>
<evidence type="ECO:0000313" key="15">
    <source>
        <dbReference type="EMBL" id="KAK4449711.1"/>
    </source>
</evidence>
<evidence type="ECO:0000256" key="10">
    <source>
        <dbReference type="ARBA" id="ARBA00059074"/>
    </source>
</evidence>
<evidence type="ECO:0000256" key="6">
    <source>
        <dbReference type="ARBA" id="ARBA00022840"/>
    </source>
</evidence>
<feature type="domain" description="ABC transporter" evidence="13">
    <location>
        <begin position="622"/>
        <end position="852"/>
    </location>
</feature>
<dbReference type="GO" id="GO:0005886">
    <property type="term" value="C:plasma membrane"/>
    <property type="evidence" value="ECO:0007669"/>
    <property type="project" value="UniProtKB-SubCell"/>
</dbReference>
<dbReference type="InterPro" id="IPR044746">
    <property type="entry name" value="ABCC_6TM_D1"/>
</dbReference>
<keyword evidence="16" id="KW-1185">Reference proteome</keyword>
<feature type="transmembrane region" description="Helical" evidence="12">
    <location>
        <begin position="287"/>
        <end position="307"/>
    </location>
</feature>
<feature type="domain" description="ABC transmembrane type-1" evidence="14">
    <location>
        <begin position="287"/>
        <end position="563"/>
    </location>
</feature>
<feature type="transmembrane region" description="Helical" evidence="12">
    <location>
        <begin position="1026"/>
        <end position="1046"/>
    </location>
</feature>
<dbReference type="CDD" id="cd18579">
    <property type="entry name" value="ABC_6TM_ABCC_D1"/>
    <property type="match status" value="1"/>
</dbReference>
<evidence type="ECO:0000256" key="4">
    <source>
        <dbReference type="ARBA" id="ARBA00022692"/>
    </source>
</evidence>
<keyword evidence="7 12" id="KW-1133">Transmembrane helix</keyword>
<keyword evidence="6" id="KW-0067">ATP-binding</keyword>
<feature type="transmembrane region" description="Helical" evidence="12">
    <location>
        <begin position="950"/>
        <end position="980"/>
    </location>
</feature>
<evidence type="ECO:0000256" key="5">
    <source>
        <dbReference type="ARBA" id="ARBA00022741"/>
    </source>
</evidence>
<sequence length="1463" mass="160825">MERCPGDDGFGPVLDRGPCYGFDFTLVFEESILAISPCAIAIPLIVARLWQLWNRPVTVYRANKKWISRFAASWPLVLELKLGAYAIQAILQLALLSLWASGNGTRTSTTLAAAALSFLSTLSLFVLSVFEHGRDLRPSILIQVFLSTTILLDLPRVRTQWLLGEKSTVASLLTVTLLVRVVIAALESLQKWETSADLPSGASPEMMQGLFGHTFMWWLNPLFQIGYKRDISMHDLHNLDHDLQGELLGNRLLRSWEKVDKSRKHCLSVACIRTFFPELSLAFVPRMAFIGFTMAQPFLVHSALTYISSRPSLAKEYGYGLVGAYALCYIGIAISMRFHMYLAFRAMVKVRGALVGSIFKSMLDVRAETGNSSSALSLMSADVERITITAYVLINIIPDVIEVALALWILSMQLGTSAVSAIILCFICAAFSMYIAKLVPVRQTKWMAAIQKRVGITSNIIGAVKGIKVAGLTNNAETQIQGLRDFELAQSKQFRKIQVISILAGIVPTLLLPMVVFTVYAVAQKISGGNQIDVAAAFTSLSLLNILVAPVMDLITSIPNITAAMACLDRIQAFLLKEKREEYRILHTATPPPSAQSSTSQNLTSGAREGDAKAEKGATPWIKVRGASFGWDKEASPVIKDVDLDVFPSQLILIIGPVASGKSTLLKGLIGETFLLSGSVEFTVPDGIAYCDQDAWLLNQSIRDNIIAFGSYQEEFYDRVVEACQLHEDLNQLPLGDKTVIGSRGLSLSGGQKQRVALARAVYNRRPIVILDDILKGLDADTYTKCFASVLGPEGLLRAGSQSTIVMATHNIQLLPHADHIVVLGEEGRILEQGKLKDLTGDISRLGLKELSEDVAVKEVDEELSAKKALLTKITSVKKEKAIVEVAREGEQSRGRRKSDALLSYMKSMGNFKLTAFCLLALGSTGFRFAGPLWLNVWASADKTDAASRLGYYVAIFVLFGVLSVVFLTLQFWTFMVSIVPYSGKLLHRKILVAAMQAPLSFFVSTDTGEIVNRFSQDMTLVDMQLPSGFMMTCGMLLAAIAQVALTCVASGWLALAIAGLIALLFFLQKYYLRTSRQMRLLDLEAKSPVFAFFISSFEGLTAIRAYGWTKAAEEANMKRLDDSQRPFYLLWMMQRWLALVLDLAVGGLAVLLVGLAVGLKDHINPGLLGVALTSVMSIGISLSMLIQMWALLETSLGAITRINEFEANTPKEINGPDLPPPGWPHRGAIQVTDLSAKYGDQTVLSDITFSIGAGEKIAICGRSGSGKSTLMMLLLRLYQPATGTITIDDIDTATLNLNALRESVLALPQDPMFLAGTVRYNLDPVGKCTDEQLLTALEKTKIREVVEEKGGLDADLDTDWLSAGQRQLFCLARALLRKSHVLLLDEATSSLDRTTEEFVSELVRTEFHDWTVITVAHRLETIVDFDKVLVLQDGRIIEFEAPRTLLEKRDSIFRLLWDLQHA</sequence>
<evidence type="ECO:0000256" key="2">
    <source>
        <dbReference type="ARBA" id="ARBA00022448"/>
    </source>
</evidence>
<organism evidence="15 16">
    <name type="scientific">Podospora aff. communis PSN243</name>
    <dbReference type="NCBI Taxonomy" id="3040156"/>
    <lineage>
        <taxon>Eukaryota</taxon>
        <taxon>Fungi</taxon>
        <taxon>Dikarya</taxon>
        <taxon>Ascomycota</taxon>
        <taxon>Pezizomycotina</taxon>
        <taxon>Sordariomycetes</taxon>
        <taxon>Sordariomycetidae</taxon>
        <taxon>Sordariales</taxon>
        <taxon>Podosporaceae</taxon>
        <taxon>Podospora</taxon>
    </lineage>
</organism>
<dbReference type="SUPFAM" id="SSF90123">
    <property type="entry name" value="ABC transporter transmembrane region"/>
    <property type="match status" value="2"/>
</dbReference>
<dbReference type="SMART" id="SM00382">
    <property type="entry name" value="AAA"/>
    <property type="match status" value="2"/>
</dbReference>
<dbReference type="GO" id="GO:0140359">
    <property type="term" value="F:ABC-type transporter activity"/>
    <property type="evidence" value="ECO:0007669"/>
    <property type="project" value="InterPro"/>
</dbReference>
<dbReference type="CDD" id="cd03244">
    <property type="entry name" value="ABCC_MRP_domain2"/>
    <property type="match status" value="1"/>
</dbReference>
<dbReference type="EMBL" id="MU865936">
    <property type="protein sequence ID" value="KAK4449711.1"/>
    <property type="molecule type" value="Genomic_DNA"/>
</dbReference>
<dbReference type="FunFam" id="1.20.1560.10:FF:000055">
    <property type="entry name" value="ABC multidrug transporter (Eurofung)"/>
    <property type="match status" value="1"/>
</dbReference>
<reference evidence="15" key="1">
    <citation type="journal article" date="2023" name="Mol. Phylogenet. Evol.">
        <title>Genome-scale phylogeny and comparative genomics of the fungal order Sordariales.</title>
        <authorList>
            <person name="Hensen N."/>
            <person name="Bonometti L."/>
            <person name="Westerberg I."/>
            <person name="Brannstrom I.O."/>
            <person name="Guillou S."/>
            <person name="Cros-Aarteil S."/>
            <person name="Calhoun S."/>
            <person name="Haridas S."/>
            <person name="Kuo A."/>
            <person name="Mondo S."/>
            <person name="Pangilinan J."/>
            <person name="Riley R."/>
            <person name="LaButti K."/>
            <person name="Andreopoulos B."/>
            <person name="Lipzen A."/>
            <person name="Chen C."/>
            <person name="Yan M."/>
            <person name="Daum C."/>
            <person name="Ng V."/>
            <person name="Clum A."/>
            <person name="Steindorff A."/>
            <person name="Ohm R.A."/>
            <person name="Martin F."/>
            <person name="Silar P."/>
            <person name="Natvig D.O."/>
            <person name="Lalanne C."/>
            <person name="Gautier V."/>
            <person name="Ament-Velasquez S.L."/>
            <person name="Kruys A."/>
            <person name="Hutchinson M.I."/>
            <person name="Powell A.J."/>
            <person name="Barry K."/>
            <person name="Miller A.N."/>
            <person name="Grigoriev I.V."/>
            <person name="Debuchy R."/>
            <person name="Gladieux P."/>
            <person name="Hiltunen Thoren M."/>
            <person name="Johannesson H."/>
        </authorList>
    </citation>
    <scope>NUCLEOTIDE SEQUENCE</scope>
    <source>
        <strain evidence="15">PSN243</strain>
    </source>
</reference>
<dbReference type="InterPro" id="IPR044726">
    <property type="entry name" value="ABCC_6TM_D2"/>
</dbReference>
<keyword evidence="9" id="KW-0325">Glycoprotein</keyword>
<dbReference type="PROSITE" id="PS00211">
    <property type="entry name" value="ABC_TRANSPORTER_1"/>
    <property type="match status" value="2"/>
</dbReference>
<proteinExistence type="predicted"/>
<feature type="transmembrane region" description="Helical" evidence="12">
    <location>
        <begin position="111"/>
        <end position="130"/>
    </location>
</feature>
<feature type="transmembrane region" description="Helical" evidence="12">
    <location>
        <begin position="1167"/>
        <end position="1193"/>
    </location>
</feature>
<dbReference type="FunFam" id="1.20.1560.10:FF:000066">
    <property type="entry name" value="ABC multidrug transporter (Eurofung)"/>
    <property type="match status" value="1"/>
</dbReference>
<keyword evidence="8 12" id="KW-0472">Membrane</keyword>
<dbReference type="InterPro" id="IPR036640">
    <property type="entry name" value="ABC1_TM_sf"/>
</dbReference>
<dbReference type="Proteomes" id="UP001321760">
    <property type="component" value="Unassembled WGS sequence"/>
</dbReference>
<comment type="subcellular location">
    <subcellularLocation>
        <location evidence="1">Cell membrane</location>
        <topology evidence="1">Multi-pass membrane protein</topology>
    </subcellularLocation>
</comment>
<reference evidence="15" key="2">
    <citation type="submission" date="2023-05" db="EMBL/GenBank/DDBJ databases">
        <authorList>
            <consortium name="Lawrence Berkeley National Laboratory"/>
            <person name="Steindorff A."/>
            <person name="Hensen N."/>
            <person name="Bonometti L."/>
            <person name="Westerberg I."/>
            <person name="Brannstrom I.O."/>
            <person name="Guillou S."/>
            <person name="Cros-Aarteil S."/>
            <person name="Calhoun S."/>
            <person name="Haridas S."/>
            <person name="Kuo A."/>
            <person name="Mondo S."/>
            <person name="Pangilinan J."/>
            <person name="Riley R."/>
            <person name="Labutti K."/>
            <person name="Andreopoulos B."/>
            <person name="Lipzen A."/>
            <person name="Chen C."/>
            <person name="Yanf M."/>
            <person name="Daum C."/>
            <person name="Ng V."/>
            <person name="Clum A."/>
            <person name="Ohm R."/>
            <person name="Martin F."/>
            <person name="Silar P."/>
            <person name="Natvig D."/>
            <person name="Lalanne C."/>
            <person name="Gautier V."/>
            <person name="Ament-Velasquez S.L."/>
            <person name="Kruys A."/>
            <person name="Hutchinson M.I."/>
            <person name="Powell A.J."/>
            <person name="Barry K."/>
            <person name="Miller A.N."/>
            <person name="Grigoriev I.V."/>
            <person name="Debuchy R."/>
            <person name="Gladieux P."/>
            <person name="Thoren M.H."/>
            <person name="Johannesson H."/>
        </authorList>
    </citation>
    <scope>NUCLEOTIDE SEQUENCE</scope>
    <source>
        <strain evidence="15">PSN243</strain>
    </source>
</reference>
<dbReference type="InterPro" id="IPR003439">
    <property type="entry name" value="ABC_transporter-like_ATP-bd"/>
</dbReference>
<dbReference type="PROSITE" id="PS50893">
    <property type="entry name" value="ABC_TRANSPORTER_2"/>
    <property type="match status" value="2"/>
</dbReference>
<feature type="transmembrane region" description="Helical" evidence="12">
    <location>
        <begin position="1090"/>
        <end position="1109"/>
    </location>
</feature>
<dbReference type="InterPro" id="IPR017871">
    <property type="entry name" value="ABC_transporter-like_CS"/>
</dbReference>
<dbReference type="GO" id="GO:0005524">
    <property type="term" value="F:ATP binding"/>
    <property type="evidence" value="ECO:0007669"/>
    <property type="project" value="UniProtKB-KW"/>
</dbReference>
<dbReference type="InterPro" id="IPR003593">
    <property type="entry name" value="AAA+_ATPase"/>
</dbReference>
<feature type="transmembrane region" description="Helical" evidence="12">
    <location>
        <begin position="535"/>
        <end position="555"/>
    </location>
</feature>
<dbReference type="PANTHER" id="PTHR24223:SF399">
    <property type="entry name" value="ABC TRANSPORTER ATNG"/>
    <property type="match status" value="1"/>
</dbReference>
<evidence type="ECO:0000256" key="9">
    <source>
        <dbReference type="ARBA" id="ARBA00023180"/>
    </source>
</evidence>
<keyword evidence="3" id="KW-1003">Cell membrane</keyword>
<comment type="caution">
    <text evidence="15">The sequence shown here is derived from an EMBL/GenBank/DDBJ whole genome shotgun (WGS) entry which is preliminary data.</text>
</comment>
<dbReference type="GO" id="GO:0016887">
    <property type="term" value="F:ATP hydrolysis activity"/>
    <property type="evidence" value="ECO:0007669"/>
    <property type="project" value="InterPro"/>
</dbReference>